<dbReference type="Pfam" id="PF13976">
    <property type="entry name" value="gag_pre-integrs"/>
    <property type="match status" value="1"/>
</dbReference>
<evidence type="ECO:0000256" key="11">
    <source>
        <dbReference type="ARBA" id="ARBA00022842"/>
    </source>
</evidence>
<dbReference type="InterPro" id="IPR001878">
    <property type="entry name" value="Znf_CCHC"/>
</dbReference>
<evidence type="ECO:0000256" key="14">
    <source>
        <dbReference type="ARBA" id="ARBA00022932"/>
    </source>
</evidence>
<dbReference type="SUPFAM" id="SSF57756">
    <property type="entry name" value="Retrovirus zinc finger-like domains"/>
    <property type="match status" value="1"/>
</dbReference>
<comment type="function">
    <text evidence="1">The aspartyl protease (PR) mediates the proteolytic cleavages of the Gag and Gag-Pol polyproteins after assembly of the VLP.</text>
</comment>
<proteinExistence type="predicted"/>
<dbReference type="InterPro" id="IPR013103">
    <property type="entry name" value="RVT_2"/>
</dbReference>
<reference evidence="21" key="1">
    <citation type="journal article" date="2016" name="Sci. Rep.">
        <title>Molecular characterization of firefly nuptial gifts: a multi-omics approach sheds light on postcopulatory sexual selection.</title>
        <authorList>
            <person name="Al-Wathiqui N."/>
            <person name="Fallon T.R."/>
            <person name="South A."/>
            <person name="Weng J.K."/>
            <person name="Lewis S.M."/>
        </authorList>
    </citation>
    <scope>NUCLEOTIDE SEQUENCE</scope>
</reference>
<dbReference type="Pfam" id="PF25597">
    <property type="entry name" value="SH3_retrovirus"/>
    <property type="match status" value="1"/>
</dbReference>
<dbReference type="Pfam" id="PF00098">
    <property type="entry name" value="zf-CCHC"/>
    <property type="match status" value="1"/>
</dbReference>
<dbReference type="SUPFAM" id="SSF53098">
    <property type="entry name" value="Ribonuclease H-like"/>
    <property type="match status" value="1"/>
</dbReference>
<evidence type="ECO:0000256" key="17">
    <source>
        <dbReference type="ARBA" id="ARBA00023268"/>
    </source>
</evidence>
<dbReference type="GO" id="GO:0003964">
    <property type="term" value="F:RNA-directed DNA polymerase activity"/>
    <property type="evidence" value="ECO:0007669"/>
    <property type="project" value="UniProtKB-KW"/>
</dbReference>
<evidence type="ECO:0000259" key="19">
    <source>
        <dbReference type="PROSITE" id="PS50158"/>
    </source>
</evidence>
<dbReference type="EMBL" id="GEZM01017328">
    <property type="protein sequence ID" value="JAV90763.1"/>
    <property type="molecule type" value="Transcribed_RNA"/>
</dbReference>
<evidence type="ECO:0000313" key="21">
    <source>
        <dbReference type="EMBL" id="JAV90763.1"/>
    </source>
</evidence>
<evidence type="ECO:0000256" key="12">
    <source>
        <dbReference type="ARBA" id="ARBA00022908"/>
    </source>
</evidence>
<dbReference type="InterPro" id="IPR054722">
    <property type="entry name" value="PolX-like_BBD"/>
</dbReference>
<dbReference type="GO" id="GO:0003887">
    <property type="term" value="F:DNA-directed DNA polymerase activity"/>
    <property type="evidence" value="ECO:0007669"/>
    <property type="project" value="UniProtKB-KW"/>
</dbReference>
<dbReference type="SMART" id="SM00343">
    <property type="entry name" value="ZnF_C2HC"/>
    <property type="match status" value="1"/>
</dbReference>
<dbReference type="Pfam" id="PF22936">
    <property type="entry name" value="Pol_BBD"/>
    <property type="match status" value="1"/>
</dbReference>
<dbReference type="GO" id="GO:0005524">
    <property type="term" value="F:ATP binding"/>
    <property type="evidence" value="ECO:0007669"/>
    <property type="project" value="UniProtKB-KW"/>
</dbReference>
<evidence type="ECO:0000256" key="13">
    <source>
        <dbReference type="ARBA" id="ARBA00022918"/>
    </source>
</evidence>
<evidence type="ECO:0000256" key="3">
    <source>
        <dbReference type="ARBA" id="ARBA00022670"/>
    </source>
</evidence>
<keyword evidence="9" id="KW-0378">Hydrolase</keyword>
<dbReference type="GO" id="GO:0003676">
    <property type="term" value="F:nucleic acid binding"/>
    <property type="evidence" value="ECO:0007669"/>
    <property type="project" value="InterPro"/>
</dbReference>
<evidence type="ECO:0000256" key="5">
    <source>
        <dbReference type="ARBA" id="ARBA00022723"/>
    </source>
</evidence>
<dbReference type="GO" id="GO:0006310">
    <property type="term" value="P:DNA recombination"/>
    <property type="evidence" value="ECO:0007669"/>
    <property type="project" value="UniProtKB-KW"/>
</dbReference>
<dbReference type="PANTHER" id="PTHR42648:SF11">
    <property type="entry name" value="TRANSPOSON TY4-P GAG-POL POLYPROTEIN"/>
    <property type="match status" value="1"/>
</dbReference>
<evidence type="ECO:0000256" key="15">
    <source>
        <dbReference type="ARBA" id="ARBA00023113"/>
    </source>
</evidence>
<dbReference type="Gene3D" id="3.30.420.10">
    <property type="entry name" value="Ribonuclease H-like superfamily/Ribonuclease H"/>
    <property type="match status" value="1"/>
</dbReference>
<feature type="domain" description="Integrase catalytic" evidence="20">
    <location>
        <begin position="473"/>
        <end position="639"/>
    </location>
</feature>
<dbReference type="InterPro" id="IPR025724">
    <property type="entry name" value="GAG-pre-integrase_dom"/>
</dbReference>
<name>A0A1Y1MYL8_PHOPY</name>
<keyword evidence="11" id="KW-0460">Magnesium</keyword>
<organism evidence="21">
    <name type="scientific">Photinus pyralis</name>
    <name type="common">Common eastern firefly</name>
    <name type="synonym">Lampyris pyralis</name>
    <dbReference type="NCBI Taxonomy" id="7054"/>
    <lineage>
        <taxon>Eukaryota</taxon>
        <taxon>Metazoa</taxon>
        <taxon>Ecdysozoa</taxon>
        <taxon>Arthropoda</taxon>
        <taxon>Hexapoda</taxon>
        <taxon>Insecta</taxon>
        <taxon>Pterygota</taxon>
        <taxon>Neoptera</taxon>
        <taxon>Endopterygota</taxon>
        <taxon>Coleoptera</taxon>
        <taxon>Polyphaga</taxon>
        <taxon>Elateriformia</taxon>
        <taxon>Elateroidea</taxon>
        <taxon>Lampyridae</taxon>
        <taxon>Lampyrinae</taxon>
        <taxon>Photinus</taxon>
    </lineage>
</organism>
<keyword evidence="14" id="KW-0548">Nucleotidyltransferase</keyword>
<dbReference type="SUPFAM" id="SSF56672">
    <property type="entry name" value="DNA/RNA polymerases"/>
    <property type="match status" value="1"/>
</dbReference>
<dbReference type="GO" id="GO:0008270">
    <property type="term" value="F:zinc ion binding"/>
    <property type="evidence" value="ECO:0007669"/>
    <property type="project" value="UniProtKB-KW"/>
</dbReference>
<evidence type="ECO:0000256" key="16">
    <source>
        <dbReference type="ARBA" id="ARBA00023172"/>
    </source>
</evidence>
<keyword evidence="18" id="KW-0862">Zinc</keyword>
<dbReference type="InterPro" id="IPR036875">
    <property type="entry name" value="Znf_CCHC_sf"/>
</dbReference>
<evidence type="ECO:0000256" key="7">
    <source>
        <dbReference type="ARBA" id="ARBA00022750"/>
    </source>
</evidence>
<dbReference type="PROSITE" id="PS50158">
    <property type="entry name" value="ZF_CCHC"/>
    <property type="match status" value="1"/>
</dbReference>
<keyword evidence="12" id="KW-0229">DNA integration</keyword>
<dbReference type="InterPro" id="IPR001584">
    <property type="entry name" value="Integrase_cat-core"/>
</dbReference>
<evidence type="ECO:0000256" key="9">
    <source>
        <dbReference type="ARBA" id="ARBA00022801"/>
    </source>
</evidence>
<dbReference type="InterPro" id="IPR012337">
    <property type="entry name" value="RNaseH-like_sf"/>
</dbReference>
<keyword evidence="14" id="KW-0808">Transferase</keyword>
<keyword evidence="5" id="KW-0479">Metal-binding</keyword>
<evidence type="ECO:0000256" key="4">
    <source>
        <dbReference type="ARBA" id="ARBA00022722"/>
    </source>
</evidence>
<evidence type="ECO:0000256" key="6">
    <source>
        <dbReference type="ARBA" id="ARBA00022741"/>
    </source>
</evidence>
<dbReference type="PANTHER" id="PTHR42648">
    <property type="entry name" value="TRANSPOSASE, PUTATIVE-RELATED"/>
    <property type="match status" value="1"/>
</dbReference>
<keyword evidence="10" id="KW-0067">ATP-binding</keyword>
<dbReference type="Pfam" id="PF00665">
    <property type="entry name" value="rve"/>
    <property type="match status" value="1"/>
</dbReference>
<keyword evidence="18" id="KW-0863">Zinc-finger</keyword>
<accession>A0A1Y1MYL8</accession>
<evidence type="ECO:0000256" key="18">
    <source>
        <dbReference type="PROSITE-ProRule" id="PRU00047"/>
    </source>
</evidence>
<protein>
    <recommendedName>
        <fullName evidence="22">Retrovirus-related Pol polyprotein from transposon TNT 1-94</fullName>
    </recommendedName>
</protein>
<keyword evidence="4" id="KW-0540">Nuclease</keyword>
<dbReference type="InterPro" id="IPR036397">
    <property type="entry name" value="RNaseH_sf"/>
</dbReference>
<evidence type="ECO:0000256" key="1">
    <source>
        <dbReference type="ARBA" id="ARBA00002180"/>
    </source>
</evidence>
<dbReference type="InterPro" id="IPR043502">
    <property type="entry name" value="DNA/RNA_pol_sf"/>
</dbReference>
<keyword evidence="3" id="KW-0645">Protease</keyword>
<dbReference type="InterPro" id="IPR057670">
    <property type="entry name" value="SH3_retrovirus"/>
</dbReference>
<keyword evidence="17" id="KW-0511">Multifunctional enzyme</keyword>
<dbReference type="Pfam" id="PF07727">
    <property type="entry name" value="RVT_2"/>
    <property type="match status" value="1"/>
</dbReference>
<dbReference type="GO" id="GO:0006508">
    <property type="term" value="P:proteolysis"/>
    <property type="evidence" value="ECO:0007669"/>
    <property type="project" value="UniProtKB-KW"/>
</dbReference>
<dbReference type="GO" id="GO:0015074">
    <property type="term" value="P:DNA integration"/>
    <property type="evidence" value="ECO:0007669"/>
    <property type="project" value="UniProtKB-KW"/>
</dbReference>
<dbReference type="CDD" id="cd09272">
    <property type="entry name" value="RNase_HI_RT_Ty1"/>
    <property type="match status" value="1"/>
</dbReference>
<evidence type="ECO:0008006" key="22">
    <source>
        <dbReference type="Google" id="ProtNLM"/>
    </source>
</evidence>
<evidence type="ECO:0000256" key="10">
    <source>
        <dbReference type="ARBA" id="ARBA00022840"/>
    </source>
</evidence>
<keyword evidence="14" id="KW-0239">DNA-directed DNA polymerase</keyword>
<dbReference type="GO" id="GO:0004190">
    <property type="term" value="F:aspartic-type endopeptidase activity"/>
    <property type="evidence" value="ECO:0007669"/>
    <property type="project" value="UniProtKB-KW"/>
</dbReference>
<dbReference type="PROSITE" id="PS50994">
    <property type="entry name" value="INTEGRASE"/>
    <property type="match status" value="1"/>
</dbReference>
<evidence type="ECO:0000256" key="2">
    <source>
        <dbReference type="ARBA" id="ARBA00022612"/>
    </source>
</evidence>
<keyword evidence="16" id="KW-0233">DNA recombination</keyword>
<keyword evidence="7" id="KW-0064">Aspartyl protease</keyword>
<dbReference type="GO" id="GO:0004519">
    <property type="term" value="F:endonuclease activity"/>
    <property type="evidence" value="ECO:0007669"/>
    <property type="project" value="UniProtKB-KW"/>
</dbReference>
<keyword evidence="13" id="KW-0695">RNA-directed DNA polymerase</keyword>
<evidence type="ECO:0000256" key="8">
    <source>
        <dbReference type="ARBA" id="ARBA00022759"/>
    </source>
</evidence>
<keyword evidence="6" id="KW-0547">Nucleotide-binding</keyword>
<keyword evidence="15" id="KW-0917">Virion maturation</keyword>
<dbReference type="InterPro" id="IPR039537">
    <property type="entry name" value="Retrotran_Ty1/copia-like"/>
</dbReference>
<feature type="domain" description="CCHC-type" evidence="19">
    <location>
        <begin position="222"/>
        <end position="237"/>
    </location>
</feature>
<keyword evidence="8" id="KW-0255">Endonuclease</keyword>
<keyword evidence="2" id="KW-1188">Viral release from host cell</keyword>
<dbReference type="GO" id="GO:0042575">
    <property type="term" value="C:DNA polymerase complex"/>
    <property type="evidence" value="ECO:0007669"/>
    <property type="project" value="UniProtKB-ARBA"/>
</dbReference>
<sequence length="1290" mass="146606">MSDKVDIGSVNKFDGKNYHQWKFQLKCALRAKGVFEVASGEVAKPNADPANVENLERWNKKDAIAMFTLTSAMELGQITLVENCASAKEILNKMDSIYQQNTETNKMIHQERFHNYKMDLNDSVALHISKVENLAKQVRNSGDVVSDTAVMTKVLSTLPPKFKNVRQAWLSVSDDKQNLQNLTARLLDEEASLKSEEVDEQAFVTQVKNVPTSKKRRPPVTCYNCRGRGHFARNCRNNRQQERSNTRMMQPDRTEGNISAFTTAKEEPSTSTTNGLIVSKDEVWIMDSGASAHMTYRKDYFSSFEDNGDGQSVTLGDNKRLEVKGSGTVKIRKLVNSKWCDAVITNVLYVPDLHKNLFSEGVLTGKGMKVVKEAQHAYVYENNVPIAWAIRTVNNLYHMQFKTVINTCEVNVTDVDKLSMWHKRLGHVNLKTLKELVVAGLIGDINLKDTNEFFCEACVYGKQHKLKFSRVERSTKPGDLIHSDVCGPMSTPSISGANYFALFKDDATSYRSVYVMKHKVDILEHFKVFANLCKNKFGHSIKALHVDNGSEYINSNFKDFLQKNGIEIERTAPYNPQQNGKAEREMRTIVESARSMLYEKDLPVEFWGDAVNTAVYILNRTPNSQTCGKTPYQLWTGKQPHLNHIRTFGCEAFTHIPKEKRTKLDRKSKKLMLVGYDGNSTNYRLFDTETRKITISRDVIFREDYSVPQGRVNTVKVVVQHADESNDGDDSTPKVNEEVAAEEIAERQSCTYNLRSRGNIQPPVKYGDYEVNFVETDVPNTYEEALRSENSSEWKKSIAEELQAHEENGTWELVPKPVGKNIIDSKWVFKVKRTSQGEICRYKARLCARGFTQIRGLDYEETFSPTTRYDSIRTLLSIAAERDYEMVQFDVTTAFLNGDLVEEIYMTPPTGANIDPTLVCKLKKSLYGLKQASRCWNKKFDDSLKKFGLQQCNGDKCVYKGEFNGAKVLLILFVDDGLIIGENKSILSVILDKLKVKFNIVINEPNYFVGLEISRDRASKSICVSQRNYVKQLVKRFNLEDAKCSSVPADPHAMMSSEIGHQVQNNIPYREAVGALIYIATVSRPDIAYAVGVVSRYLNSYSLAHWNAVKRIIRYLKGTMDDGIEYKPTSHNRKLVGFSDADFAGDHDTRRSTSGYISMLHGGAITWSSQRQQTVSLSTTEAEYVAAANASKELMWLRSFLREIHEDVVDDATKLFVDNQSAVRLVQNAEFHKRTKHIDVKFHFIREQQERGEIDVTYVESDKQLADIMTKPLSINKFNLLRVQFGMKHL</sequence>
<dbReference type="Pfam" id="PF14223">
    <property type="entry name" value="Retrotran_gag_2"/>
    <property type="match status" value="1"/>
</dbReference>
<evidence type="ECO:0000259" key="20">
    <source>
        <dbReference type="PROSITE" id="PS50994"/>
    </source>
</evidence>
<dbReference type="Gene3D" id="4.10.60.10">
    <property type="entry name" value="Zinc finger, CCHC-type"/>
    <property type="match status" value="1"/>
</dbReference>